<keyword evidence="2 6" id="KW-0255">Endonuclease</keyword>
<sequence length="146" mass="17526">MDKLTPEQRRKCMQANKSKGTKPELLLAKHLWQLGLRYRKNSKNVFGKPDFSFKQYRIAVFIDGEFWHGKNWDLRKNDIKSNREFWIAKIERNMQRDREVSSRLEAEGWQVFRFWGKEVVKNPEIFAGMIQEAVYEKLSSRRNQTG</sequence>
<dbReference type="AlphaFoldDB" id="A0AAW5AKR5"/>
<dbReference type="InterPro" id="IPR007569">
    <property type="entry name" value="DUF559"/>
</dbReference>
<feature type="domain" description="DUF559" evidence="7">
    <location>
        <begin position="92"/>
        <end position="133"/>
    </location>
</feature>
<evidence type="ECO:0000256" key="3">
    <source>
        <dbReference type="ARBA" id="ARBA00022763"/>
    </source>
</evidence>
<dbReference type="Gene3D" id="3.40.960.10">
    <property type="entry name" value="VSR Endonuclease"/>
    <property type="match status" value="1"/>
</dbReference>
<evidence type="ECO:0000256" key="5">
    <source>
        <dbReference type="ARBA" id="ARBA00023204"/>
    </source>
</evidence>
<dbReference type="Pfam" id="PF03852">
    <property type="entry name" value="Vsr"/>
    <property type="match status" value="1"/>
</dbReference>
<dbReference type="Proteomes" id="UP001201397">
    <property type="component" value="Unassembled WGS sequence"/>
</dbReference>
<dbReference type="SUPFAM" id="SSF52980">
    <property type="entry name" value="Restriction endonuclease-like"/>
    <property type="match status" value="1"/>
</dbReference>
<keyword evidence="3 6" id="KW-0227">DNA damage</keyword>
<dbReference type="Pfam" id="PF04480">
    <property type="entry name" value="DUF559"/>
    <property type="match status" value="1"/>
</dbReference>
<comment type="caution">
    <text evidence="8">The sequence shown here is derived from an EMBL/GenBank/DDBJ whole genome shotgun (WGS) entry which is preliminary data.</text>
</comment>
<evidence type="ECO:0000313" key="8">
    <source>
        <dbReference type="EMBL" id="MCF7530443.1"/>
    </source>
</evidence>
<accession>A0AAW5AKR5</accession>
<evidence type="ECO:0000256" key="2">
    <source>
        <dbReference type="ARBA" id="ARBA00022759"/>
    </source>
</evidence>
<dbReference type="EMBL" id="JAKKDL010000016">
    <property type="protein sequence ID" value="MCF7530443.1"/>
    <property type="molecule type" value="Genomic_DNA"/>
</dbReference>
<comment type="function">
    <text evidence="6">May nick specific sequences that contain T:G mispairs resulting from m5C-deamination.</text>
</comment>
<dbReference type="RefSeq" id="WP_237093275.1">
    <property type="nucleotide sequence ID" value="NZ_JAKKDL010000016.1"/>
</dbReference>
<protein>
    <recommendedName>
        <fullName evidence="6">Very short patch repair endonuclease</fullName>
        <ecNumber evidence="6">3.1.-.-</ecNumber>
    </recommendedName>
</protein>
<evidence type="ECO:0000259" key="7">
    <source>
        <dbReference type="Pfam" id="PF04480"/>
    </source>
</evidence>
<keyword evidence="5 6" id="KW-0234">DNA repair</keyword>
<reference evidence="8" key="1">
    <citation type="submission" date="2022-01" db="EMBL/GenBank/DDBJ databases">
        <title>Neisseria sp. ZJ104.</title>
        <authorList>
            <person name="Yang C."/>
        </authorList>
    </citation>
    <scope>NUCLEOTIDE SEQUENCE</scope>
    <source>
        <strain evidence="8">ZJ104</strain>
    </source>
</reference>
<dbReference type="NCBIfam" id="TIGR00632">
    <property type="entry name" value="vsr"/>
    <property type="match status" value="1"/>
</dbReference>
<organism evidence="8 9">
    <name type="scientific">Neisseria lisongii</name>
    <dbReference type="NCBI Taxonomy" id="2912188"/>
    <lineage>
        <taxon>Bacteria</taxon>
        <taxon>Pseudomonadati</taxon>
        <taxon>Pseudomonadota</taxon>
        <taxon>Betaproteobacteria</taxon>
        <taxon>Neisseriales</taxon>
        <taxon>Neisseriaceae</taxon>
        <taxon>Neisseria</taxon>
    </lineage>
</organism>
<evidence type="ECO:0000313" key="9">
    <source>
        <dbReference type="Proteomes" id="UP001201397"/>
    </source>
</evidence>
<dbReference type="InterPro" id="IPR011335">
    <property type="entry name" value="Restrct_endonuc-II-like"/>
</dbReference>
<keyword evidence="4 6" id="KW-0378">Hydrolase</keyword>
<dbReference type="GO" id="GO:0006298">
    <property type="term" value="P:mismatch repair"/>
    <property type="evidence" value="ECO:0007669"/>
    <property type="project" value="UniProtKB-UniRule"/>
</dbReference>
<evidence type="ECO:0000256" key="6">
    <source>
        <dbReference type="PIRNR" id="PIRNR018267"/>
    </source>
</evidence>
<keyword evidence="1 6" id="KW-0540">Nuclease</keyword>
<evidence type="ECO:0000256" key="4">
    <source>
        <dbReference type="ARBA" id="ARBA00022801"/>
    </source>
</evidence>
<gene>
    <name evidence="8" type="ORF">L4H06_09425</name>
</gene>
<evidence type="ECO:0000256" key="1">
    <source>
        <dbReference type="ARBA" id="ARBA00022722"/>
    </source>
</evidence>
<dbReference type="InterPro" id="IPR004603">
    <property type="entry name" value="DNA_mismatch_endonuc_vsr"/>
</dbReference>
<dbReference type="CDD" id="cd00221">
    <property type="entry name" value="Vsr"/>
    <property type="match status" value="1"/>
</dbReference>
<dbReference type="GO" id="GO:0016787">
    <property type="term" value="F:hydrolase activity"/>
    <property type="evidence" value="ECO:0007669"/>
    <property type="project" value="UniProtKB-KW"/>
</dbReference>
<dbReference type="PIRSF" id="PIRSF018267">
    <property type="entry name" value="VSR_endonuc"/>
    <property type="match status" value="1"/>
</dbReference>
<dbReference type="EC" id="3.1.-.-" evidence="6"/>
<comment type="similarity">
    <text evidence="6">Belongs to the vsr family.</text>
</comment>
<dbReference type="GO" id="GO:0004519">
    <property type="term" value="F:endonuclease activity"/>
    <property type="evidence" value="ECO:0007669"/>
    <property type="project" value="UniProtKB-KW"/>
</dbReference>
<proteinExistence type="inferred from homology"/>
<name>A0AAW5AKR5_9NEIS</name>